<dbReference type="EMBL" id="FNCJ01000022">
    <property type="protein sequence ID" value="SDI41039.1"/>
    <property type="molecule type" value="Genomic_DNA"/>
</dbReference>
<evidence type="ECO:0000256" key="1">
    <source>
        <dbReference type="ARBA" id="ARBA00022729"/>
    </source>
</evidence>
<sequence>MWLYLRNILAPEQVYSTDTSPRAQLKRKSPMGVAASAALLGSAMVALGTPVASGAVSKTLSRAAAPGTSRIAVEGPKPGAQSQVPGGANRLPGVNLPISSVMQIASDGLHALPFLRNDLHARPPVVLSLNESVLVTLCQLSPSACVPPAPPASTREWAGRVVVGTSKTLSLVNGAGPLVTNGAHPTLSGAAPLDMPRADVGTYAGEIKGGLHAAWTPVGLPVDLAAQLGRIFAGRLDATKPAQAGDYYRIVYERAAGKRAGASSARVTAVELRLAGRTYQAVWFVAPGRTAGDYYSFDGQRLLAEPFAMPLNYVRVSSPFGYRIHPVTGERLLHTGVDLTAAPGTPVVAASAGTVQFVGNDSGYGKHVVLRHPKGYTSYYAHLSAFAKGLRVGAQVSQGQPLGAVGQTGVATGPHLHFEVRLNNQPTDPLKLTSRSSAVPLAGRRRAAFDQLASVARERLAALPGDLRTATIAPFPAH</sequence>
<feature type="domain" description="M23ase beta-sheet core" evidence="2">
    <location>
        <begin position="334"/>
        <end position="429"/>
    </location>
</feature>
<dbReference type="GO" id="GO:0004222">
    <property type="term" value="F:metalloendopeptidase activity"/>
    <property type="evidence" value="ECO:0007669"/>
    <property type="project" value="TreeGrafter"/>
</dbReference>
<keyword evidence="3" id="KW-0378">Hydrolase</keyword>
<dbReference type="InterPro" id="IPR050570">
    <property type="entry name" value="Cell_wall_metabolism_enzyme"/>
</dbReference>
<gene>
    <name evidence="3" type="ORF">SAMN05216466_12274</name>
</gene>
<dbReference type="PANTHER" id="PTHR21666">
    <property type="entry name" value="PEPTIDASE-RELATED"/>
    <property type="match status" value="1"/>
</dbReference>
<dbReference type="AlphaFoldDB" id="A0A1G8KCF3"/>
<keyword evidence="1" id="KW-0732">Signal</keyword>
<dbReference type="Pfam" id="PF01551">
    <property type="entry name" value="Peptidase_M23"/>
    <property type="match status" value="1"/>
</dbReference>
<evidence type="ECO:0000259" key="2">
    <source>
        <dbReference type="Pfam" id="PF01551"/>
    </source>
</evidence>
<evidence type="ECO:0000313" key="3">
    <source>
        <dbReference type="EMBL" id="SDI41039.1"/>
    </source>
</evidence>
<dbReference type="RefSeq" id="WP_244106223.1">
    <property type="nucleotide sequence ID" value="NZ_CADERL010000008.1"/>
</dbReference>
<dbReference type="PANTHER" id="PTHR21666:SF289">
    <property type="entry name" value="L-ALA--D-GLU ENDOPEPTIDASE"/>
    <property type="match status" value="1"/>
</dbReference>
<dbReference type="CDD" id="cd12797">
    <property type="entry name" value="M23_peptidase"/>
    <property type="match status" value="1"/>
</dbReference>
<dbReference type="Gene3D" id="2.70.70.10">
    <property type="entry name" value="Glucose Permease (Domain IIA)"/>
    <property type="match status" value="1"/>
</dbReference>
<dbReference type="Gene3D" id="3.10.450.350">
    <property type="match status" value="1"/>
</dbReference>
<dbReference type="InterPro" id="IPR011055">
    <property type="entry name" value="Dup_hybrid_motif"/>
</dbReference>
<dbReference type="SUPFAM" id="SSF51261">
    <property type="entry name" value="Duplicated hybrid motif"/>
    <property type="match status" value="1"/>
</dbReference>
<name>A0A1G8KCF3_9BURK</name>
<evidence type="ECO:0000313" key="4">
    <source>
        <dbReference type="Proteomes" id="UP000199706"/>
    </source>
</evidence>
<dbReference type="Proteomes" id="UP000199706">
    <property type="component" value="Unassembled WGS sequence"/>
</dbReference>
<reference evidence="3 4" key="1">
    <citation type="submission" date="2016-10" db="EMBL/GenBank/DDBJ databases">
        <authorList>
            <person name="de Groot N.N."/>
        </authorList>
    </citation>
    <scope>NUCLEOTIDE SEQUENCE [LARGE SCALE GENOMIC DNA]</scope>
    <source>
        <strain evidence="3 4">LMG 2247</strain>
    </source>
</reference>
<accession>A0A1G8KCF3</accession>
<proteinExistence type="predicted"/>
<protein>
    <submittedName>
        <fullName evidence="3">Murein DD-endopeptidase MepM and murein hydrolase activator NlpD, contain LysM domain</fullName>
    </submittedName>
</protein>
<dbReference type="InterPro" id="IPR016047">
    <property type="entry name" value="M23ase_b-sheet_dom"/>
</dbReference>
<organism evidence="3 4">
    <name type="scientific">Paraburkholderia phenazinium</name>
    <dbReference type="NCBI Taxonomy" id="60549"/>
    <lineage>
        <taxon>Bacteria</taxon>
        <taxon>Pseudomonadati</taxon>
        <taxon>Pseudomonadota</taxon>
        <taxon>Betaproteobacteria</taxon>
        <taxon>Burkholderiales</taxon>
        <taxon>Burkholderiaceae</taxon>
        <taxon>Paraburkholderia</taxon>
    </lineage>
</organism>